<dbReference type="Proteomes" id="UP001204798">
    <property type="component" value="Unassembled WGS sequence"/>
</dbReference>
<evidence type="ECO:0000313" key="2">
    <source>
        <dbReference type="Proteomes" id="UP001204798"/>
    </source>
</evidence>
<comment type="caution">
    <text evidence="1">The sequence shown here is derived from an EMBL/GenBank/DDBJ whole genome shotgun (WGS) entry which is preliminary data.</text>
</comment>
<dbReference type="SUPFAM" id="SSF49464">
    <property type="entry name" value="Carboxypeptidase regulatory domain-like"/>
    <property type="match status" value="1"/>
</dbReference>
<dbReference type="RefSeq" id="WP_259098806.1">
    <property type="nucleotide sequence ID" value="NZ_CP130454.1"/>
</dbReference>
<sequence>MLVLAMAMLSQIFAFGDETVTISGKVLCPDGKPADFALAVLVAEHPLGVGETVFLETSCDDKGQFQLQIPRPSDLTAFVIAHKRGFGIGWGKVSLKSHSACTVNLNRPAILSGTVKPSFGGKVLSIKGLRSVGLFDAPLTPLRFKNIVPQFLRTQTNDEGRFVFNDLPEGCVAVIETNEPPFQFEVPVTEGLEIELPPTGVIEGQVLKRSDKKPLPNAEVVFLPVNFPEPKMTARPLDVRTLTDANGQFRAVVPIGRWEWLVWLSAKSSSEGEAGWVISSFPRKVVNLSAGETVNITVEAQRPNIVRGWVADAQTRFPLPHLSVKARFAAHRLFCGVPNADEFFTIAEQLPEGAYELQLPDGFWVLEVADEGWQSESVFVEVFGGSVIEAPTIFARPFPMVTVSVTDEEGKPTKGIVADDIGKAGETDDEGITVWQIPPNRPYRLIAASLDRKSWATEVVKAGQKEVRLRLQAGAKLKGVLVNASGQPVEGALVSLWATWDEMTEMVCLLSQKTDKNGKFEFTVPTDAKLQIRAQKGSKQLLSQILPASSFDLVKLVLQ</sequence>
<dbReference type="EMBL" id="JANUCP010000005">
    <property type="protein sequence ID" value="MCS3920263.1"/>
    <property type="molecule type" value="Genomic_DNA"/>
</dbReference>
<name>A0ABT2ETP8_9BACT</name>
<reference evidence="1 2" key="1">
    <citation type="submission" date="2022-08" db="EMBL/GenBank/DDBJ databases">
        <title>Bacterial and archaeal communities from various locations to study Microbial Dark Matter (Phase II).</title>
        <authorList>
            <person name="Stepanauskas R."/>
        </authorList>
    </citation>
    <scope>NUCLEOTIDE SEQUENCE [LARGE SCALE GENOMIC DNA]</scope>
    <source>
        <strain evidence="1 2">PD1</strain>
    </source>
</reference>
<keyword evidence="2" id="KW-1185">Reference proteome</keyword>
<organism evidence="1 2">
    <name type="scientific">Candidatus Fervidibacter sacchari</name>
    <dbReference type="NCBI Taxonomy" id="1448929"/>
    <lineage>
        <taxon>Bacteria</taxon>
        <taxon>Candidatus Fervidibacterota</taxon>
        <taxon>Candidatus Fervidibacter</taxon>
    </lineage>
</organism>
<evidence type="ECO:0008006" key="3">
    <source>
        <dbReference type="Google" id="ProtNLM"/>
    </source>
</evidence>
<gene>
    <name evidence="1" type="ORF">M2350_002692</name>
</gene>
<evidence type="ECO:0000313" key="1">
    <source>
        <dbReference type="EMBL" id="MCS3920263.1"/>
    </source>
</evidence>
<dbReference type="InterPro" id="IPR008969">
    <property type="entry name" value="CarboxyPept-like_regulatory"/>
</dbReference>
<protein>
    <recommendedName>
        <fullName evidence="3">Carboxypeptidase regulatory-like domain-containing protein</fullName>
    </recommendedName>
</protein>
<accession>A0ABT2ETP8</accession>
<proteinExistence type="predicted"/>